<sequence>MYFSTYFNTGLMTARPTVYAGDGSSPDYRVSTLSCVGPYDLAGMKGPSA</sequence>
<organism evidence="1">
    <name type="scientific">Phytophthora nicotianae</name>
    <name type="common">Potato buckeye rot agent</name>
    <name type="synonym">Phytophthora parasitica</name>
    <dbReference type="NCBI Taxonomy" id="4792"/>
    <lineage>
        <taxon>Eukaryota</taxon>
        <taxon>Sar</taxon>
        <taxon>Stramenopiles</taxon>
        <taxon>Oomycota</taxon>
        <taxon>Peronosporomycetes</taxon>
        <taxon>Peronosporales</taxon>
        <taxon>Peronosporaceae</taxon>
        <taxon>Phytophthora</taxon>
    </lineage>
</organism>
<gene>
    <name evidence="1" type="ORF">L915_07153</name>
</gene>
<dbReference type="Proteomes" id="UP000053236">
    <property type="component" value="Unassembled WGS sequence"/>
</dbReference>
<reference evidence="1" key="1">
    <citation type="submission" date="2013-11" db="EMBL/GenBank/DDBJ databases">
        <title>The Genome Sequence of Phytophthora parasitica CJ02B3.</title>
        <authorList>
            <consortium name="The Broad Institute Genomics Platform"/>
            <person name="Russ C."/>
            <person name="Tyler B."/>
            <person name="Panabieres F."/>
            <person name="Shan W."/>
            <person name="Tripathy S."/>
            <person name="Grunwald N."/>
            <person name="Machado M."/>
            <person name="Johnson C.S."/>
            <person name="Arredondo F."/>
            <person name="Hong C."/>
            <person name="Coffey M."/>
            <person name="Young S.K."/>
            <person name="Zeng Q."/>
            <person name="Gargeya S."/>
            <person name="Fitzgerald M."/>
            <person name="Abouelleil A."/>
            <person name="Alvarado L."/>
            <person name="Chapman S.B."/>
            <person name="Gainer-Dewar J."/>
            <person name="Goldberg J."/>
            <person name="Griggs A."/>
            <person name="Gujja S."/>
            <person name="Hansen M."/>
            <person name="Howarth C."/>
            <person name="Imamovic A."/>
            <person name="Ireland A."/>
            <person name="Larimer J."/>
            <person name="McCowan C."/>
            <person name="Murphy C."/>
            <person name="Pearson M."/>
            <person name="Poon T.W."/>
            <person name="Priest M."/>
            <person name="Roberts A."/>
            <person name="Saif S."/>
            <person name="Shea T."/>
            <person name="Sykes S."/>
            <person name="Wortman J."/>
            <person name="Nusbaum C."/>
            <person name="Birren B."/>
        </authorList>
    </citation>
    <scope>NUCLEOTIDE SEQUENCE [LARGE SCALE GENOMIC DNA]</scope>
    <source>
        <strain evidence="1">CJ02B3</strain>
    </source>
</reference>
<protein>
    <submittedName>
        <fullName evidence="1">Uncharacterized protein</fullName>
    </submittedName>
</protein>
<accession>W2H0F5</accession>
<name>W2H0F5_PHYNI</name>
<dbReference type="EMBL" id="KI685859">
    <property type="protein sequence ID" value="ETK88624.1"/>
    <property type="molecule type" value="Genomic_DNA"/>
</dbReference>
<evidence type="ECO:0000313" key="1">
    <source>
        <dbReference type="EMBL" id="ETK88624.1"/>
    </source>
</evidence>
<dbReference type="AlphaFoldDB" id="W2H0F5"/>
<proteinExistence type="predicted"/>